<keyword evidence="1" id="KW-0472">Membrane</keyword>
<dbReference type="EMBL" id="BARS01045089">
    <property type="protein sequence ID" value="GAG29344.1"/>
    <property type="molecule type" value="Genomic_DNA"/>
</dbReference>
<dbReference type="PANTHER" id="PTHR14969">
    <property type="entry name" value="SPHINGOSINE-1-PHOSPHATE PHOSPHOHYDROLASE"/>
    <property type="match status" value="1"/>
</dbReference>
<dbReference type="AlphaFoldDB" id="X0WEB6"/>
<evidence type="ECO:0000259" key="2">
    <source>
        <dbReference type="SMART" id="SM00014"/>
    </source>
</evidence>
<accession>X0WEB6</accession>
<feature type="transmembrane region" description="Helical" evidence="1">
    <location>
        <begin position="42"/>
        <end position="60"/>
    </location>
</feature>
<gene>
    <name evidence="3" type="ORF">S01H1_68027</name>
</gene>
<dbReference type="InterPro" id="IPR036938">
    <property type="entry name" value="PAP2/HPO_sf"/>
</dbReference>
<sequence length="126" mass="13780">MLLGLGLVVLPFLQHGLKELVDRPRPTEDLVDLRAGFSSPSFPSGHVMSPALLYGFLLYVSPRLAVPHVLKAALVGWCAFVLVIAGPAQVYMGVHWASDVAGGYAWAVVLLLPLVYADQIMSRRRW</sequence>
<keyword evidence="1" id="KW-0812">Transmembrane</keyword>
<proteinExistence type="predicted"/>
<dbReference type="InterPro" id="IPR000326">
    <property type="entry name" value="PAP2/HPO"/>
</dbReference>
<dbReference type="PANTHER" id="PTHR14969:SF13">
    <property type="entry name" value="AT30094P"/>
    <property type="match status" value="1"/>
</dbReference>
<evidence type="ECO:0000256" key="1">
    <source>
        <dbReference type="SAM" id="Phobius"/>
    </source>
</evidence>
<feature type="transmembrane region" description="Helical" evidence="1">
    <location>
        <begin position="72"/>
        <end position="94"/>
    </location>
</feature>
<name>X0WEB6_9ZZZZ</name>
<dbReference type="Gene3D" id="1.20.144.10">
    <property type="entry name" value="Phosphatidic acid phosphatase type 2/haloperoxidase"/>
    <property type="match status" value="1"/>
</dbReference>
<protein>
    <recommendedName>
        <fullName evidence="2">Phosphatidic acid phosphatase type 2/haloperoxidase domain-containing protein</fullName>
    </recommendedName>
</protein>
<dbReference type="Pfam" id="PF01569">
    <property type="entry name" value="PAP2"/>
    <property type="match status" value="1"/>
</dbReference>
<keyword evidence="1" id="KW-1133">Transmembrane helix</keyword>
<feature type="domain" description="Phosphatidic acid phosphatase type 2/haloperoxidase" evidence="2">
    <location>
        <begin position="1"/>
        <end position="115"/>
    </location>
</feature>
<organism evidence="3">
    <name type="scientific">marine sediment metagenome</name>
    <dbReference type="NCBI Taxonomy" id="412755"/>
    <lineage>
        <taxon>unclassified sequences</taxon>
        <taxon>metagenomes</taxon>
        <taxon>ecological metagenomes</taxon>
    </lineage>
</organism>
<reference evidence="3" key="1">
    <citation type="journal article" date="2014" name="Front. Microbiol.">
        <title>High frequency of phylogenetically diverse reductive dehalogenase-homologous genes in deep subseafloor sedimentary metagenomes.</title>
        <authorList>
            <person name="Kawai M."/>
            <person name="Futagami T."/>
            <person name="Toyoda A."/>
            <person name="Takaki Y."/>
            <person name="Nishi S."/>
            <person name="Hori S."/>
            <person name="Arai W."/>
            <person name="Tsubouchi T."/>
            <person name="Morono Y."/>
            <person name="Uchiyama I."/>
            <person name="Ito T."/>
            <person name="Fujiyama A."/>
            <person name="Inagaki F."/>
            <person name="Takami H."/>
        </authorList>
    </citation>
    <scope>NUCLEOTIDE SEQUENCE</scope>
    <source>
        <strain evidence="3">Expedition CK06-06</strain>
    </source>
</reference>
<evidence type="ECO:0000313" key="3">
    <source>
        <dbReference type="EMBL" id="GAG29344.1"/>
    </source>
</evidence>
<dbReference type="SMART" id="SM00014">
    <property type="entry name" value="acidPPc"/>
    <property type="match status" value="1"/>
</dbReference>
<feature type="transmembrane region" description="Helical" evidence="1">
    <location>
        <begin position="100"/>
        <end position="117"/>
    </location>
</feature>
<comment type="caution">
    <text evidence="3">The sequence shown here is derived from an EMBL/GenBank/DDBJ whole genome shotgun (WGS) entry which is preliminary data.</text>
</comment>
<dbReference type="SUPFAM" id="SSF48317">
    <property type="entry name" value="Acid phosphatase/Vanadium-dependent haloperoxidase"/>
    <property type="match status" value="1"/>
</dbReference>